<reference evidence="1 2" key="1">
    <citation type="submission" date="2017-02" db="EMBL/GenBank/DDBJ databases">
        <title>Genome sequence of Clostridium beijerinckii Br21.</title>
        <authorList>
            <person name="Fonseca B.C."/>
            <person name="Guazzaroni M.E."/>
            <person name="Riano-Pachon D.M."/>
            <person name="Reginatto V."/>
        </authorList>
    </citation>
    <scope>NUCLEOTIDE SEQUENCE [LARGE SCALE GENOMIC DNA]</scope>
    <source>
        <strain evidence="1 2">Br21</strain>
    </source>
</reference>
<evidence type="ECO:0000313" key="2">
    <source>
        <dbReference type="Proteomes" id="UP000190959"/>
    </source>
</evidence>
<dbReference type="EMBL" id="MWMH01000001">
    <property type="protein sequence ID" value="OOP74702.1"/>
    <property type="molecule type" value="Genomic_DNA"/>
</dbReference>
<comment type="caution">
    <text evidence="1">The sequence shown here is derived from an EMBL/GenBank/DDBJ whole genome shotgun (WGS) entry which is preliminary data.</text>
</comment>
<organism evidence="1 2">
    <name type="scientific">Clostridium beijerinckii</name>
    <name type="common">Clostridium MP</name>
    <dbReference type="NCBI Taxonomy" id="1520"/>
    <lineage>
        <taxon>Bacteria</taxon>
        <taxon>Bacillati</taxon>
        <taxon>Bacillota</taxon>
        <taxon>Clostridia</taxon>
        <taxon>Eubacteriales</taxon>
        <taxon>Clostridiaceae</taxon>
        <taxon>Clostridium</taxon>
    </lineage>
</organism>
<name>A0A1S9NB40_CLOBE</name>
<dbReference type="Proteomes" id="UP000190959">
    <property type="component" value="Unassembled WGS sequence"/>
</dbReference>
<dbReference type="RefSeq" id="WP_078114242.1">
    <property type="nucleotide sequence ID" value="NZ_MWMH01000001.1"/>
</dbReference>
<protein>
    <submittedName>
        <fullName evidence="1">Uncharacterized protein</fullName>
    </submittedName>
</protein>
<gene>
    <name evidence="1" type="ORF">CBEIBR21_00615</name>
</gene>
<evidence type="ECO:0000313" key="1">
    <source>
        <dbReference type="EMBL" id="OOP74702.1"/>
    </source>
</evidence>
<sequence length="76" mass="8752">MNKDYIIFCLSPYYNEEVEVYELRNACECINAIYNDKLLVAHKKHLPQCADKISELEAEGVESKDSVVMDLMINGH</sequence>
<dbReference type="AlphaFoldDB" id="A0A1S9NB40"/>
<accession>A0A1S9NB40</accession>
<proteinExistence type="predicted"/>